<evidence type="ECO:0000313" key="4">
    <source>
        <dbReference type="Proteomes" id="UP000451233"/>
    </source>
</evidence>
<dbReference type="CDD" id="cd06259">
    <property type="entry name" value="YdcF-like"/>
    <property type="match status" value="1"/>
</dbReference>
<feature type="signal peptide" evidence="1">
    <location>
        <begin position="1"/>
        <end position="19"/>
    </location>
</feature>
<dbReference type="PANTHER" id="PTHR30336">
    <property type="entry name" value="INNER MEMBRANE PROTEIN, PROBABLE PERMEASE"/>
    <property type="match status" value="1"/>
</dbReference>
<name>A0A7K1XT16_9SPHI</name>
<evidence type="ECO:0000313" key="3">
    <source>
        <dbReference type="EMBL" id="MXV14094.1"/>
    </source>
</evidence>
<dbReference type="GO" id="GO:0005886">
    <property type="term" value="C:plasma membrane"/>
    <property type="evidence" value="ECO:0007669"/>
    <property type="project" value="TreeGrafter"/>
</dbReference>
<dbReference type="Pfam" id="PF02698">
    <property type="entry name" value="DUF218"/>
    <property type="match status" value="1"/>
</dbReference>
<evidence type="ECO:0000259" key="2">
    <source>
        <dbReference type="Pfam" id="PF02698"/>
    </source>
</evidence>
<dbReference type="Proteomes" id="UP000451233">
    <property type="component" value="Unassembled WGS sequence"/>
</dbReference>
<dbReference type="AlphaFoldDB" id="A0A7K1XT16"/>
<dbReference type="RefSeq" id="WP_160905097.1">
    <property type="nucleotide sequence ID" value="NZ_WVHS01000001.1"/>
</dbReference>
<accession>A0A7K1XT16</accession>
<comment type="caution">
    <text evidence="3">The sequence shown here is derived from an EMBL/GenBank/DDBJ whole genome shotgun (WGS) entry which is preliminary data.</text>
</comment>
<feature type="domain" description="DUF218" evidence="2">
    <location>
        <begin position="254"/>
        <end position="401"/>
    </location>
</feature>
<dbReference type="InterPro" id="IPR051599">
    <property type="entry name" value="Cell_Envelope_Assoc"/>
</dbReference>
<keyword evidence="4" id="KW-1185">Reference proteome</keyword>
<dbReference type="InterPro" id="IPR003848">
    <property type="entry name" value="DUF218"/>
</dbReference>
<proteinExistence type="predicted"/>
<feature type="chain" id="PRO_5029628758" evidence="1">
    <location>
        <begin position="20"/>
        <end position="416"/>
    </location>
</feature>
<dbReference type="PANTHER" id="PTHR30336:SF20">
    <property type="entry name" value="DUF218 DOMAIN-CONTAINING PROTEIN"/>
    <property type="match status" value="1"/>
</dbReference>
<evidence type="ECO:0000256" key="1">
    <source>
        <dbReference type="SAM" id="SignalP"/>
    </source>
</evidence>
<gene>
    <name evidence="3" type="ORF">GS398_02185</name>
</gene>
<organism evidence="3 4">
    <name type="scientific">Hufsiella ginkgonis</name>
    <dbReference type="NCBI Taxonomy" id="2695274"/>
    <lineage>
        <taxon>Bacteria</taxon>
        <taxon>Pseudomonadati</taxon>
        <taxon>Bacteroidota</taxon>
        <taxon>Sphingobacteriia</taxon>
        <taxon>Sphingobacteriales</taxon>
        <taxon>Sphingobacteriaceae</taxon>
        <taxon>Hufsiella</taxon>
    </lineage>
</organism>
<keyword evidence="1" id="KW-0732">Signal</keyword>
<sequence length="416" mass="46320">MKHTLLSLSLLFLCAFAAAQDKTPKAGYQFVKAGSWVQVKNFYLLTLLEQDKAANTLLAADSTLVQLSRKRQNAVASSVTACKDIACFTTPLKFSDQEITQLSAALTRLYKPGNALGDLVKNHLLPSGMYLQYHSLTLPEILVKAWEQDARAVNYTVGVYLEGNKPNYPLIDSISFNTRAPRYAASLHTFSSALIAGTRNSRLFFQLPMQAALLSLEINERNHAGEYEPMAATINKTPFVHIKEVTWDRYPYSAIIVPGAGPDDPNTPLSAAGMLRCRLAAAAFRAGKAPFLIVSGGRVHPYKTKWNEAIEMQDYLVKVLGIPENAVIAEPHARHTTTNMRNGIRLMFRYGMPFTKTGLIITDKFQSDFIMTMDERCRKELGYVPYKLGRRVSDTGIEFLPLTEAMRVDADEPMDP</sequence>
<dbReference type="Gene3D" id="3.40.50.620">
    <property type="entry name" value="HUPs"/>
    <property type="match status" value="1"/>
</dbReference>
<reference evidence="3 4" key="1">
    <citation type="submission" date="2019-11" db="EMBL/GenBank/DDBJ databases">
        <title>Pedobacter sp. HMF7056 Genome sequencing and assembly.</title>
        <authorList>
            <person name="Kang H."/>
            <person name="Kim H."/>
            <person name="Joh K."/>
        </authorList>
    </citation>
    <scope>NUCLEOTIDE SEQUENCE [LARGE SCALE GENOMIC DNA]</scope>
    <source>
        <strain evidence="3 4">HMF7056</strain>
    </source>
</reference>
<protein>
    <submittedName>
        <fullName evidence="3">YdcF family protein</fullName>
    </submittedName>
</protein>
<dbReference type="InterPro" id="IPR014729">
    <property type="entry name" value="Rossmann-like_a/b/a_fold"/>
</dbReference>
<dbReference type="EMBL" id="WVHS01000001">
    <property type="protein sequence ID" value="MXV14094.1"/>
    <property type="molecule type" value="Genomic_DNA"/>
</dbReference>